<accession>A0A9E8ZBM8</accession>
<dbReference type="KEGG" id="tsin:OXH18_22305"/>
<evidence type="ECO:0000313" key="2">
    <source>
        <dbReference type="Proteomes" id="UP001163152"/>
    </source>
</evidence>
<name>A0A9E8ZBM8_9CYAN</name>
<dbReference type="Proteomes" id="UP001163152">
    <property type="component" value="Chromosome"/>
</dbReference>
<protein>
    <recommendedName>
        <fullName evidence="3">Antibiotic biosynthesis monooxygenase</fullName>
    </recommendedName>
</protein>
<proteinExistence type="predicted"/>
<gene>
    <name evidence="1" type="ORF">OXH18_22305</name>
</gene>
<keyword evidence="2" id="KW-1185">Reference proteome</keyword>
<reference evidence="1" key="1">
    <citation type="submission" date="2022-12" db="EMBL/GenBank/DDBJ databases">
        <title>Polyphasic identification of a Novel Hot-Spring Cyanobacterium Ocullathermofonsia sinensis gen nov. sp. nov. and Genomic Insights on its Adaptations to the Thermal Habitat.</title>
        <authorList>
            <person name="Daroch M."/>
            <person name="Tang J."/>
            <person name="Jiang Y."/>
        </authorList>
    </citation>
    <scope>NUCLEOTIDE SEQUENCE</scope>
    <source>
        <strain evidence="1">PKUAC-SCTA174</strain>
    </source>
</reference>
<dbReference type="AlphaFoldDB" id="A0A9E8ZBM8"/>
<dbReference type="EMBL" id="CP113797">
    <property type="protein sequence ID" value="WAL59871.1"/>
    <property type="molecule type" value="Genomic_DNA"/>
</dbReference>
<evidence type="ECO:0000313" key="1">
    <source>
        <dbReference type="EMBL" id="WAL59871.1"/>
    </source>
</evidence>
<evidence type="ECO:0008006" key="3">
    <source>
        <dbReference type="Google" id="ProtNLM"/>
    </source>
</evidence>
<dbReference type="RefSeq" id="WP_268609685.1">
    <property type="nucleotide sequence ID" value="NZ_CP113797.1"/>
</dbReference>
<organism evidence="1 2">
    <name type="scientific">Thermocoleostomius sinensis A174</name>
    <dbReference type="NCBI Taxonomy" id="2016057"/>
    <lineage>
        <taxon>Bacteria</taxon>
        <taxon>Bacillati</taxon>
        <taxon>Cyanobacteriota</taxon>
        <taxon>Cyanophyceae</taxon>
        <taxon>Oculatellales</taxon>
        <taxon>Oculatellaceae</taxon>
        <taxon>Thermocoleostomius</taxon>
    </lineage>
</organism>
<sequence>MSESILLINTMQIRQGELEDFQESVKRSIEFVETNGPQLLVEVYVDEENLQAYSVQFYPDSESMLFHWQISDPYIHDVMKHSTVRRLDIYGQPNHAVMEGIRSFAKNEIIVSITPHFVGFHRFQPKESLRCNRSTLRRLIRYS</sequence>